<name>A0ACA9S846_9GLOM</name>
<feature type="non-terminal residue" evidence="1">
    <location>
        <position position="44"/>
    </location>
</feature>
<gene>
    <name evidence="1" type="ORF">RPERSI_LOCUS27476</name>
</gene>
<organism evidence="1 2">
    <name type="scientific">Racocetra persica</name>
    <dbReference type="NCBI Taxonomy" id="160502"/>
    <lineage>
        <taxon>Eukaryota</taxon>
        <taxon>Fungi</taxon>
        <taxon>Fungi incertae sedis</taxon>
        <taxon>Mucoromycota</taxon>
        <taxon>Glomeromycotina</taxon>
        <taxon>Glomeromycetes</taxon>
        <taxon>Diversisporales</taxon>
        <taxon>Gigasporaceae</taxon>
        <taxon>Racocetra</taxon>
    </lineage>
</organism>
<sequence>WLRSMVLIKELALSSLPAAASYLLSGSEAWNSVINTVGLNMVNL</sequence>
<keyword evidence="2" id="KW-1185">Reference proteome</keyword>
<evidence type="ECO:0000313" key="1">
    <source>
        <dbReference type="EMBL" id="CAG8829334.1"/>
    </source>
</evidence>
<feature type="non-terminal residue" evidence="1">
    <location>
        <position position="1"/>
    </location>
</feature>
<proteinExistence type="predicted"/>
<evidence type="ECO:0000313" key="2">
    <source>
        <dbReference type="Proteomes" id="UP000789920"/>
    </source>
</evidence>
<protein>
    <submittedName>
        <fullName evidence="1">14075_t:CDS:1</fullName>
    </submittedName>
</protein>
<reference evidence="1" key="1">
    <citation type="submission" date="2021-06" db="EMBL/GenBank/DDBJ databases">
        <authorList>
            <person name="Kallberg Y."/>
            <person name="Tangrot J."/>
            <person name="Rosling A."/>
        </authorList>
    </citation>
    <scope>NUCLEOTIDE SEQUENCE</scope>
    <source>
        <strain evidence="1">MA461A</strain>
    </source>
</reference>
<dbReference type="Proteomes" id="UP000789920">
    <property type="component" value="Unassembled WGS sequence"/>
</dbReference>
<dbReference type="EMBL" id="CAJVQC010097043">
    <property type="protein sequence ID" value="CAG8829334.1"/>
    <property type="molecule type" value="Genomic_DNA"/>
</dbReference>
<comment type="caution">
    <text evidence="1">The sequence shown here is derived from an EMBL/GenBank/DDBJ whole genome shotgun (WGS) entry which is preliminary data.</text>
</comment>
<accession>A0ACA9S846</accession>